<organism evidence="1">
    <name type="scientific">virus sp. ctML55</name>
    <dbReference type="NCBI Taxonomy" id="2827627"/>
    <lineage>
        <taxon>Viruses</taxon>
    </lineage>
</organism>
<dbReference type="EMBL" id="BK059105">
    <property type="protein sequence ID" value="DAE30710.1"/>
    <property type="molecule type" value="Genomic_DNA"/>
</dbReference>
<name>A0A8S5RH46_9VIRU</name>
<evidence type="ECO:0000313" key="1">
    <source>
        <dbReference type="EMBL" id="DAE30710.1"/>
    </source>
</evidence>
<sequence length="131" mass="13608">MSLGAGLTFGTAGVTYNGSAARTISLVAATTTTIGGVIVDKDSTNKTISVTSAGSIYLTKQNVINALGYDPAAEDSWRPITIGGVSIGDKTLNFVPSGDVYLKADSNGDDIQDISFGISWYNISTKKYETA</sequence>
<protein>
    <submittedName>
        <fullName evidence="1">Uncharacterized protein</fullName>
    </submittedName>
</protein>
<proteinExistence type="predicted"/>
<accession>A0A8S5RH46</accession>
<reference evidence="1" key="1">
    <citation type="journal article" date="2021" name="Proc. Natl. Acad. Sci. U.S.A.">
        <title>A Catalog of Tens of Thousands of Viruses from Human Metagenomes Reveals Hidden Associations with Chronic Diseases.</title>
        <authorList>
            <person name="Tisza M.J."/>
            <person name="Buck C.B."/>
        </authorList>
    </citation>
    <scope>NUCLEOTIDE SEQUENCE</scope>
    <source>
        <strain evidence="1">CtML55</strain>
    </source>
</reference>